<feature type="domain" description="Nudix hydrolase" evidence="4">
    <location>
        <begin position="19"/>
        <end position="151"/>
    </location>
</feature>
<gene>
    <name evidence="5" type="ORF">M5X16_12365</name>
    <name evidence="6" type="ORF">PC41400_18665</name>
</gene>
<dbReference type="PANTHER" id="PTHR43046">
    <property type="entry name" value="GDP-MANNOSE MANNOSYL HYDROLASE"/>
    <property type="match status" value="1"/>
</dbReference>
<dbReference type="Proteomes" id="UP000288943">
    <property type="component" value="Chromosome"/>
</dbReference>
<dbReference type="PANTHER" id="PTHR43046:SF2">
    <property type="entry name" value="8-OXO-DGTP DIPHOSPHATASE-RELATED"/>
    <property type="match status" value="1"/>
</dbReference>
<dbReference type="Gene3D" id="3.90.79.10">
    <property type="entry name" value="Nucleoside Triphosphate Pyrophosphohydrolase"/>
    <property type="match status" value="1"/>
</dbReference>
<dbReference type="SUPFAM" id="SSF55811">
    <property type="entry name" value="Nudix"/>
    <property type="match status" value="1"/>
</dbReference>
<dbReference type="EMBL" id="JAMDMJ010000013">
    <property type="protein sequence ID" value="MCY9596567.1"/>
    <property type="molecule type" value="Genomic_DNA"/>
</dbReference>
<evidence type="ECO:0000256" key="1">
    <source>
        <dbReference type="ARBA" id="ARBA00001946"/>
    </source>
</evidence>
<evidence type="ECO:0000256" key="3">
    <source>
        <dbReference type="RuleBase" id="RU003476"/>
    </source>
</evidence>
<comment type="cofactor">
    <cofactor evidence="1">
        <name>Mg(2+)</name>
        <dbReference type="ChEBI" id="CHEBI:18420"/>
    </cofactor>
</comment>
<organism evidence="6 7">
    <name type="scientific">Paenibacillus chitinolyticus</name>
    <dbReference type="NCBI Taxonomy" id="79263"/>
    <lineage>
        <taxon>Bacteria</taxon>
        <taxon>Bacillati</taxon>
        <taxon>Bacillota</taxon>
        <taxon>Bacilli</taxon>
        <taxon>Bacillales</taxon>
        <taxon>Paenibacillaceae</taxon>
        <taxon>Paenibacillus</taxon>
    </lineage>
</organism>
<proteinExistence type="inferred from homology"/>
<evidence type="ECO:0000256" key="2">
    <source>
        <dbReference type="ARBA" id="ARBA00022801"/>
    </source>
</evidence>
<reference evidence="5 8" key="2">
    <citation type="submission" date="2022-05" db="EMBL/GenBank/DDBJ databases">
        <title>Genome Sequencing of Bee-Associated Microbes.</title>
        <authorList>
            <person name="Dunlap C."/>
        </authorList>
    </citation>
    <scope>NUCLEOTIDE SEQUENCE [LARGE SCALE GENOMIC DNA]</scope>
    <source>
        <strain evidence="5 8">NRRL B-23120</strain>
    </source>
</reference>
<evidence type="ECO:0000313" key="6">
    <source>
        <dbReference type="EMBL" id="QAV19575.1"/>
    </source>
</evidence>
<comment type="similarity">
    <text evidence="3">Belongs to the Nudix hydrolase family.</text>
</comment>
<protein>
    <submittedName>
        <fullName evidence="6">NUDIX domain-containing protein</fullName>
    </submittedName>
</protein>
<dbReference type="AlphaFoldDB" id="A0A410WYP4"/>
<sequence length="166" mass="19066">MGMSDYYRNLREKVGSEWIFVPSVAGIVRNESGEILLQNKGNGEKWSLPAGAIELGETPAEAVVREVREETGLYVVPSKLIGVFGGKEYRYQYPNGHKVEYTILMFDCVIHSGTLNPLDSETAELRYFSPEQMPELALPYPKQLFSREEKNEVYFQWKDDYLKNLM</sequence>
<dbReference type="InterPro" id="IPR020084">
    <property type="entry name" value="NUDIX_hydrolase_CS"/>
</dbReference>
<dbReference type="RefSeq" id="WP_042226794.1">
    <property type="nucleotide sequence ID" value="NZ_CP026520.1"/>
</dbReference>
<dbReference type="InterPro" id="IPR015797">
    <property type="entry name" value="NUDIX_hydrolase-like_dom_sf"/>
</dbReference>
<dbReference type="InterPro" id="IPR020476">
    <property type="entry name" value="Nudix_hydrolase"/>
</dbReference>
<evidence type="ECO:0000313" key="8">
    <source>
        <dbReference type="Proteomes" id="UP001527202"/>
    </source>
</evidence>
<evidence type="ECO:0000259" key="4">
    <source>
        <dbReference type="PROSITE" id="PS51462"/>
    </source>
</evidence>
<dbReference type="PROSITE" id="PS51462">
    <property type="entry name" value="NUDIX"/>
    <property type="match status" value="1"/>
</dbReference>
<keyword evidence="2 3" id="KW-0378">Hydrolase</keyword>
<evidence type="ECO:0000313" key="7">
    <source>
        <dbReference type="Proteomes" id="UP000288943"/>
    </source>
</evidence>
<accession>A0A410WYP4</accession>
<keyword evidence="8" id="KW-1185">Reference proteome</keyword>
<dbReference type="Pfam" id="PF00293">
    <property type="entry name" value="NUDIX"/>
    <property type="match status" value="1"/>
</dbReference>
<dbReference type="InterPro" id="IPR000086">
    <property type="entry name" value="NUDIX_hydrolase_dom"/>
</dbReference>
<dbReference type="GO" id="GO:0016787">
    <property type="term" value="F:hydrolase activity"/>
    <property type="evidence" value="ECO:0007669"/>
    <property type="project" value="UniProtKB-KW"/>
</dbReference>
<evidence type="ECO:0000313" key="5">
    <source>
        <dbReference type="EMBL" id="MCY9596567.1"/>
    </source>
</evidence>
<name>A0A410WYP4_9BACL</name>
<dbReference type="CDD" id="cd04676">
    <property type="entry name" value="NUDIX_Hydrolase"/>
    <property type="match status" value="1"/>
</dbReference>
<dbReference type="GeneID" id="95376819"/>
<dbReference type="KEGG" id="pchi:PC41400_18665"/>
<dbReference type="Proteomes" id="UP001527202">
    <property type="component" value="Unassembled WGS sequence"/>
</dbReference>
<dbReference type="PRINTS" id="PR00502">
    <property type="entry name" value="NUDIXFAMILY"/>
</dbReference>
<reference evidence="6 7" key="1">
    <citation type="submission" date="2018-01" db="EMBL/GenBank/DDBJ databases">
        <title>The whole genome sequencing and assembly of Paenibacillus chitinolyticus KCCM 41400 strain.</title>
        <authorList>
            <person name="Kim J.-Y."/>
            <person name="Park M.-K."/>
            <person name="Lee Y.-J."/>
            <person name="Yi H."/>
            <person name="Bahn Y.-S."/>
            <person name="Kim J.F."/>
            <person name="Lee D.-W."/>
        </authorList>
    </citation>
    <scope>NUCLEOTIDE SEQUENCE [LARGE SCALE GENOMIC DNA]</scope>
    <source>
        <strain evidence="6 7">KCCM 41400</strain>
    </source>
</reference>
<dbReference type="OrthoDB" id="9787476at2"/>
<dbReference type="PROSITE" id="PS00893">
    <property type="entry name" value="NUDIX_BOX"/>
    <property type="match status" value="1"/>
</dbReference>
<dbReference type="EMBL" id="CP026520">
    <property type="protein sequence ID" value="QAV19575.1"/>
    <property type="molecule type" value="Genomic_DNA"/>
</dbReference>